<dbReference type="AlphaFoldDB" id="A0A498PPG3"/>
<keyword evidence="7" id="KW-0548">Nucleotidyltransferase</keyword>
<keyword evidence="5" id="KW-0732">Signal</keyword>
<keyword evidence="7" id="KW-0808">Transferase</keyword>
<feature type="signal peptide" evidence="5">
    <location>
        <begin position="1"/>
        <end position="21"/>
    </location>
</feature>
<feature type="region of interest" description="Disordered" evidence="4">
    <location>
        <begin position="402"/>
        <end position="422"/>
    </location>
</feature>
<proteinExistence type="inferred from homology"/>
<dbReference type="PANTHER" id="PTHR35369">
    <property type="entry name" value="BLR3025 PROTEIN-RELATED"/>
    <property type="match status" value="1"/>
</dbReference>
<name>A0A498PPG3_9MYCO</name>
<keyword evidence="2" id="KW-0227">DNA damage</keyword>
<dbReference type="InterPro" id="IPR043128">
    <property type="entry name" value="Rev_trsase/Diguanyl_cyclase"/>
</dbReference>
<feature type="chain" id="PRO_5019864671" evidence="5">
    <location>
        <begin position="22"/>
        <end position="527"/>
    </location>
</feature>
<accession>A0A498PPG3</accession>
<evidence type="ECO:0000256" key="5">
    <source>
        <dbReference type="SAM" id="SignalP"/>
    </source>
</evidence>
<dbReference type="InterPro" id="IPR043502">
    <property type="entry name" value="DNA/RNA_pol_sf"/>
</dbReference>
<gene>
    <name evidence="7" type="primary">dinB</name>
    <name evidence="7" type="ORF">LAUMK136_01039</name>
</gene>
<dbReference type="GO" id="GO:0003887">
    <property type="term" value="F:DNA-directed DNA polymerase activity"/>
    <property type="evidence" value="ECO:0007669"/>
    <property type="project" value="UniProtKB-EC"/>
</dbReference>
<evidence type="ECO:0000256" key="2">
    <source>
        <dbReference type="ARBA" id="ARBA00022763"/>
    </source>
</evidence>
<protein>
    <submittedName>
        <fullName evidence="7">DNA polymerase IV</fullName>
        <ecNumber evidence="7">2.7.7.7</ecNumber>
    </submittedName>
</protein>
<dbReference type="InterPro" id="IPR050356">
    <property type="entry name" value="SulA_CellDiv_inhibitor"/>
</dbReference>
<dbReference type="InterPro" id="IPR001126">
    <property type="entry name" value="UmuC"/>
</dbReference>
<evidence type="ECO:0000313" key="7">
    <source>
        <dbReference type="EMBL" id="VBA35338.1"/>
    </source>
</evidence>
<dbReference type="CDD" id="cd03468">
    <property type="entry name" value="PolY_like"/>
    <property type="match status" value="1"/>
</dbReference>
<comment type="similarity">
    <text evidence="1">Belongs to the DNA polymerase type-Y family.</text>
</comment>
<dbReference type="Pfam" id="PF00817">
    <property type="entry name" value="IMS"/>
    <property type="match status" value="1"/>
</dbReference>
<dbReference type="EC" id="2.7.7.7" evidence="7"/>
<dbReference type="Proteomes" id="UP000273307">
    <property type="component" value="Unassembled WGS sequence"/>
</dbReference>
<dbReference type="PANTHER" id="PTHR35369:SF2">
    <property type="entry name" value="BLR3025 PROTEIN"/>
    <property type="match status" value="1"/>
</dbReference>
<organism evidence="7 8">
    <name type="scientific">Mycobacterium attenuatum</name>
    <dbReference type="NCBI Taxonomy" id="2341086"/>
    <lineage>
        <taxon>Bacteria</taxon>
        <taxon>Bacillati</taxon>
        <taxon>Actinomycetota</taxon>
        <taxon>Actinomycetes</taxon>
        <taxon>Mycobacteriales</taxon>
        <taxon>Mycobacteriaceae</taxon>
        <taxon>Mycobacterium</taxon>
    </lineage>
</organism>
<evidence type="ECO:0000256" key="4">
    <source>
        <dbReference type="SAM" id="MobiDB-lite"/>
    </source>
</evidence>
<dbReference type="Gene3D" id="3.30.70.270">
    <property type="match status" value="1"/>
</dbReference>
<comment type="function">
    <text evidence="3">Poorly processive, error-prone DNA polymerase involved in untargeted mutagenesis. Copies undamaged DNA at stalled replication forks, which arise in vivo from mismatched or misaligned primer ends. These misaligned primers can be extended by PolIV. Exhibits no 3'-5' exonuclease (proofreading) activity. May be involved in translesional synthesis, in conjunction with the beta clamp from PolIII.</text>
</comment>
<evidence type="ECO:0000256" key="3">
    <source>
        <dbReference type="ARBA" id="ARBA00025589"/>
    </source>
</evidence>
<dbReference type="SUPFAM" id="SSF56672">
    <property type="entry name" value="DNA/RNA polymerases"/>
    <property type="match status" value="1"/>
</dbReference>
<keyword evidence="8" id="KW-1185">Reference proteome</keyword>
<evidence type="ECO:0000259" key="6">
    <source>
        <dbReference type="PROSITE" id="PS50173"/>
    </source>
</evidence>
<feature type="domain" description="UmuC" evidence="6">
    <location>
        <begin position="33"/>
        <end position="157"/>
    </location>
</feature>
<dbReference type="Gene3D" id="3.40.1170.60">
    <property type="match status" value="1"/>
</dbReference>
<evidence type="ECO:0000313" key="8">
    <source>
        <dbReference type="Proteomes" id="UP000273307"/>
    </source>
</evidence>
<sequence length="527" mass="57015">MNPVASSRVLAIWCMDWPAVAAAAAAGQPATAPVAVTLANRVIACSATARAAGVRRGLRRREAAARCPQLHIATADADRDARFFEGVIAAVDDLVPRAEVLRPGLLVLPVRGAARYFGSEQQVAERLIDAVAVAGAECQVGIADRLSTAVYAARAGRVVEPGQDARFLSVLSIRQLATEPSLSGPGREELTDLLWRMGIRTIGQFAALSRTDIASRFGADAVAAHRFARGEPERLPSGREPPPELDAVLDCDPPIDRVDAAAFAGRSLAGTLHRALMAAGVGCTRLAIHAVTANGEERSRVWRCAEPLTEDATADRVRWQLDGWLTNRNAQAHPTAPVTRLRLQAIEVVSAEALQLPLWGGLGEEDRLRARRALVRVQGLLGPEAVQVPVLSGGRGPAERITLTPLGDEPVPRADPDQPWPGQLPEPSPAVLLDDPVDLLDAQGNSVRVTSRGMFSVEPARLTVRGRDERLRWWAGPWSVDERWWDDRPEAGQGGSRTARAQVLLEGERALLLCYRQRRWYLEGSYE</sequence>
<evidence type="ECO:0000256" key="1">
    <source>
        <dbReference type="ARBA" id="ARBA00010945"/>
    </source>
</evidence>
<dbReference type="PROSITE" id="PS50173">
    <property type="entry name" value="UMUC"/>
    <property type="match status" value="1"/>
</dbReference>
<dbReference type="EMBL" id="UPHP01000022">
    <property type="protein sequence ID" value="VBA35338.1"/>
    <property type="molecule type" value="Genomic_DNA"/>
</dbReference>
<dbReference type="GO" id="GO:0006281">
    <property type="term" value="P:DNA repair"/>
    <property type="evidence" value="ECO:0007669"/>
    <property type="project" value="InterPro"/>
</dbReference>
<reference evidence="7 8" key="1">
    <citation type="submission" date="2018-09" db="EMBL/GenBank/DDBJ databases">
        <authorList>
            <person name="Tagini F."/>
        </authorList>
    </citation>
    <scope>NUCLEOTIDE SEQUENCE [LARGE SCALE GENOMIC DNA]</scope>
    <source>
        <strain evidence="7 8">MK136</strain>
    </source>
</reference>